<dbReference type="Proteomes" id="UP000298252">
    <property type="component" value="Unassembled WGS sequence"/>
</dbReference>
<organism evidence="2 3">
    <name type="scientific">Cryobacterium flavum</name>
    <dbReference type="NCBI Taxonomy" id="1424659"/>
    <lineage>
        <taxon>Bacteria</taxon>
        <taxon>Bacillati</taxon>
        <taxon>Actinomycetota</taxon>
        <taxon>Actinomycetes</taxon>
        <taxon>Micrococcales</taxon>
        <taxon>Microbacteriaceae</taxon>
        <taxon>Cryobacterium</taxon>
    </lineage>
</organism>
<accession>A0ABY2I0M6</accession>
<evidence type="ECO:0000313" key="3">
    <source>
        <dbReference type="Proteomes" id="UP000298252"/>
    </source>
</evidence>
<name>A0ABY2I0M6_9MICO</name>
<evidence type="ECO:0008006" key="4">
    <source>
        <dbReference type="Google" id="ProtNLM"/>
    </source>
</evidence>
<proteinExistence type="predicted"/>
<feature type="signal peptide" evidence="1">
    <location>
        <begin position="1"/>
        <end position="20"/>
    </location>
</feature>
<evidence type="ECO:0000256" key="1">
    <source>
        <dbReference type="SAM" id="SignalP"/>
    </source>
</evidence>
<keyword evidence="3" id="KW-1185">Reference proteome</keyword>
<gene>
    <name evidence="2" type="ORF">E3O21_15610</name>
</gene>
<dbReference type="EMBL" id="SOFD01000036">
    <property type="protein sequence ID" value="TFB74216.1"/>
    <property type="molecule type" value="Genomic_DNA"/>
</dbReference>
<feature type="chain" id="PRO_5045660438" description="Hemagglutinin" evidence="1">
    <location>
        <begin position="21"/>
        <end position="510"/>
    </location>
</feature>
<protein>
    <recommendedName>
        <fullName evidence="4">Hemagglutinin</fullName>
    </recommendedName>
</protein>
<sequence length="510" mass="52944">MKSKWMRVLALGLVLGSLGAFVVATPQRAEGLSGSEFNAGYIISDAKFYARDVMSEGQIQTFLDSKIGGCLNANCLNVLRVSTATTTLDFGTCETYAGGVNESAARIIYKVQQACTISAQVILTTLQKEQSLVTSRAPTEAVLRKAMGQGCPDTAACDSAFYGFFLQVFTGARQMAWYGNPAGSHTSIKVGQLNARPFSPNSDCGSSNVLIQNRATASLYYYTPYQPNAAALSNLNGSGDACSSYGNRNFWVYYNNWFGPPTLGGNPIGNVEVHEGGVGGIRVGGWAFDGDSQEPIEVHVYVDGTGYRTTATGSRPDVGAAYPGAGDNRGFNLTATVPSSGNHEVCVYGINVGAGANSLFGCWTIAAQGGSPFGVLESVTSSSGVINAQGWAVDPDTAASIPVHVYVDSVSVNVTASETRSDVGSAYPGFGDQHGFSTTLSAAPGTHTVCAYAINTNWGSNALLRCVEVTVPGASGIMEKGRAPIGSLDVISGSSAGITVGGWALDPDTA</sequence>
<keyword evidence="1" id="KW-0732">Signal</keyword>
<evidence type="ECO:0000313" key="2">
    <source>
        <dbReference type="EMBL" id="TFB74216.1"/>
    </source>
</evidence>
<feature type="non-terminal residue" evidence="2">
    <location>
        <position position="510"/>
    </location>
</feature>
<comment type="caution">
    <text evidence="2">The sequence shown here is derived from an EMBL/GenBank/DDBJ whole genome shotgun (WGS) entry which is preliminary data.</text>
</comment>
<reference evidence="2 3" key="1">
    <citation type="submission" date="2019-03" db="EMBL/GenBank/DDBJ databases">
        <title>Genomics of glacier-inhabiting Cryobacterium strains.</title>
        <authorList>
            <person name="Liu Q."/>
            <person name="Xin Y.-H."/>
        </authorList>
    </citation>
    <scope>NUCLEOTIDE SEQUENCE [LARGE SCALE GENOMIC DNA]</scope>
    <source>
        <strain evidence="2 3">Hh8</strain>
    </source>
</reference>